<dbReference type="GO" id="GO:0015344">
    <property type="term" value="F:siderophore uptake transmembrane transporter activity"/>
    <property type="evidence" value="ECO:0007669"/>
    <property type="project" value="TreeGrafter"/>
</dbReference>
<keyword evidence="10 16" id="KW-0798">TonB box</keyword>
<organism evidence="20 21">
    <name type="scientific">Pseudoalteromonas luteoviolacea S4060-1</name>
    <dbReference type="NCBI Taxonomy" id="1365257"/>
    <lineage>
        <taxon>Bacteria</taxon>
        <taxon>Pseudomonadati</taxon>
        <taxon>Pseudomonadota</taxon>
        <taxon>Gammaproteobacteria</taxon>
        <taxon>Alteromonadales</taxon>
        <taxon>Pseudoalteromonadaceae</taxon>
        <taxon>Pseudoalteromonas</taxon>
    </lineage>
</organism>
<keyword evidence="5" id="KW-0410">Iron transport</keyword>
<gene>
    <name evidence="20" type="ORF">N478_15945</name>
</gene>
<reference evidence="20 21" key="1">
    <citation type="submission" date="2013-07" db="EMBL/GenBank/DDBJ databases">
        <title>Comparative Genomic and Metabolomic Analysis of Twelve Strains of Pseudoalteromonas luteoviolacea.</title>
        <authorList>
            <person name="Vynne N.G."/>
            <person name="Mansson M."/>
            <person name="Gram L."/>
        </authorList>
    </citation>
    <scope>NUCLEOTIDE SEQUENCE [LARGE SCALE GENOMIC DNA]</scope>
    <source>
        <strain evidence="20 21">S4060-1</strain>
    </source>
</reference>
<dbReference type="PROSITE" id="PS52016">
    <property type="entry name" value="TONB_DEPENDENT_REC_3"/>
    <property type="match status" value="1"/>
</dbReference>
<comment type="similarity">
    <text evidence="2 14 16">Belongs to the TonB-dependent receptor family.</text>
</comment>
<dbReference type="NCBIfam" id="TIGR01783">
    <property type="entry name" value="TonB-siderophor"/>
    <property type="match status" value="1"/>
</dbReference>
<dbReference type="GO" id="GO:0015891">
    <property type="term" value="P:siderophore transport"/>
    <property type="evidence" value="ECO:0007669"/>
    <property type="project" value="InterPro"/>
</dbReference>
<dbReference type="InterPro" id="IPR036942">
    <property type="entry name" value="Beta-barrel_TonB_sf"/>
</dbReference>
<dbReference type="Pfam" id="PF07715">
    <property type="entry name" value="Plug"/>
    <property type="match status" value="1"/>
</dbReference>
<keyword evidence="4 14" id="KW-1134">Transmembrane beta strand</keyword>
<evidence type="ECO:0000256" key="6">
    <source>
        <dbReference type="ARBA" id="ARBA00022692"/>
    </source>
</evidence>
<keyword evidence="12" id="KW-0675">Receptor</keyword>
<protein>
    <recommendedName>
        <fullName evidence="22">TonB-denpendent receptor</fullName>
    </recommendedName>
</protein>
<dbReference type="InterPro" id="IPR039426">
    <property type="entry name" value="TonB-dep_rcpt-like"/>
</dbReference>
<evidence type="ECO:0000256" key="13">
    <source>
        <dbReference type="ARBA" id="ARBA00023237"/>
    </source>
</evidence>
<dbReference type="Pfam" id="PF00593">
    <property type="entry name" value="TonB_dep_Rec_b-barrel"/>
    <property type="match status" value="1"/>
</dbReference>
<evidence type="ECO:0000256" key="10">
    <source>
        <dbReference type="ARBA" id="ARBA00023077"/>
    </source>
</evidence>
<feature type="chain" id="PRO_5007832651" description="TonB-denpendent receptor" evidence="17">
    <location>
        <begin position="26"/>
        <end position="701"/>
    </location>
</feature>
<dbReference type="EMBL" id="AUXX01000010">
    <property type="protein sequence ID" value="KZN68115.1"/>
    <property type="molecule type" value="Genomic_DNA"/>
</dbReference>
<dbReference type="GO" id="GO:0038023">
    <property type="term" value="F:signaling receptor activity"/>
    <property type="evidence" value="ECO:0007669"/>
    <property type="project" value="InterPro"/>
</dbReference>
<dbReference type="InterPro" id="IPR010105">
    <property type="entry name" value="TonB_sidphr_rcpt"/>
</dbReference>
<evidence type="ECO:0000256" key="7">
    <source>
        <dbReference type="ARBA" id="ARBA00022729"/>
    </source>
</evidence>
<dbReference type="RefSeq" id="WP_063380618.1">
    <property type="nucleotide sequence ID" value="NZ_AUXX01000010.1"/>
</dbReference>
<dbReference type="CDD" id="cd01347">
    <property type="entry name" value="ligand_gated_channel"/>
    <property type="match status" value="1"/>
</dbReference>
<dbReference type="PROSITE" id="PS01156">
    <property type="entry name" value="TONB_DEPENDENT_REC_2"/>
    <property type="match status" value="1"/>
</dbReference>
<evidence type="ECO:0000256" key="5">
    <source>
        <dbReference type="ARBA" id="ARBA00022496"/>
    </source>
</evidence>
<dbReference type="InterPro" id="IPR010917">
    <property type="entry name" value="TonB_rcpt_CS"/>
</dbReference>
<evidence type="ECO:0000256" key="4">
    <source>
        <dbReference type="ARBA" id="ARBA00022452"/>
    </source>
</evidence>
<keyword evidence="8" id="KW-0408">Iron</keyword>
<dbReference type="AlphaFoldDB" id="A0A162CHL3"/>
<dbReference type="Proteomes" id="UP000076661">
    <property type="component" value="Unassembled WGS sequence"/>
</dbReference>
<keyword evidence="11 14" id="KW-0472">Membrane</keyword>
<evidence type="ECO:0000313" key="20">
    <source>
        <dbReference type="EMBL" id="KZN68115.1"/>
    </source>
</evidence>
<evidence type="ECO:0000256" key="14">
    <source>
        <dbReference type="PROSITE-ProRule" id="PRU01360"/>
    </source>
</evidence>
<evidence type="ECO:0000259" key="18">
    <source>
        <dbReference type="Pfam" id="PF00593"/>
    </source>
</evidence>
<evidence type="ECO:0000256" key="9">
    <source>
        <dbReference type="ARBA" id="ARBA00023065"/>
    </source>
</evidence>
<dbReference type="GO" id="GO:0009279">
    <property type="term" value="C:cell outer membrane"/>
    <property type="evidence" value="ECO:0007669"/>
    <property type="project" value="UniProtKB-SubCell"/>
</dbReference>
<keyword evidence="13 14" id="KW-0998">Cell outer membrane</keyword>
<dbReference type="PANTHER" id="PTHR32552">
    <property type="entry name" value="FERRICHROME IRON RECEPTOR-RELATED"/>
    <property type="match status" value="1"/>
</dbReference>
<dbReference type="PATRIC" id="fig|1365257.3.peg.1603"/>
<feature type="domain" description="TonB-dependent receptor plug" evidence="19">
    <location>
        <begin position="56"/>
        <end position="154"/>
    </location>
</feature>
<dbReference type="InterPro" id="IPR000531">
    <property type="entry name" value="Beta-barrel_TonB"/>
</dbReference>
<dbReference type="Gene3D" id="2.170.130.10">
    <property type="entry name" value="TonB-dependent receptor, plug domain"/>
    <property type="match status" value="1"/>
</dbReference>
<evidence type="ECO:0000256" key="17">
    <source>
        <dbReference type="SAM" id="SignalP"/>
    </source>
</evidence>
<dbReference type="InterPro" id="IPR037066">
    <property type="entry name" value="Plug_dom_sf"/>
</dbReference>
<comment type="caution">
    <text evidence="20">The sequence shown here is derived from an EMBL/GenBank/DDBJ whole genome shotgun (WGS) entry which is preliminary data.</text>
</comment>
<evidence type="ECO:0000256" key="2">
    <source>
        <dbReference type="ARBA" id="ARBA00009810"/>
    </source>
</evidence>
<evidence type="ECO:0000313" key="21">
    <source>
        <dbReference type="Proteomes" id="UP000076661"/>
    </source>
</evidence>
<evidence type="ECO:0000256" key="15">
    <source>
        <dbReference type="PROSITE-ProRule" id="PRU10144"/>
    </source>
</evidence>
<dbReference type="Gene3D" id="2.40.170.20">
    <property type="entry name" value="TonB-dependent receptor, beta-barrel domain"/>
    <property type="match status" value="1"/>
</dbReference>
<keyword evidence="6 14" id="KW-0812">Transmembrane</keyword>
<proteinExistence type="inferred from homology"/>
<keyword evidence="9" id="KW-0406">Ion transport</keyword>
<evidence type="ECO:0000259" key="19">
    <source>
        <dbReference type="Pfam" id="PF07715"/>
    </source>
</evidence>
<feature type="signal peptide" evidence="17">
    <location>
        <begin position="1"/>
        <end position="25"/>
    </location>
</feature>
<evidence type="ECO:0000256" key="12">
    <source>
        <dbReference type="ARBA" id="ARBA00023170"/>
    </source>
</evidence>
<feature type="domain" description="TonB-dependent receptor-like beta-barrel" evidence="18">
    <location>
        <begin position="240"/>
        <end position="671"/>
    </location>
</feature>
<sequence length="701" mass="78203">MKQYSTIAKAVCIGLLASSSSVVFADDAKLDLERIEVVGKHHRDVGATGLPLAIGDTPQSISIVDSEFMSFHDINSVGDALSHSAGVFAENSLANRSRFVYSRGFEINRYLIDGMGAGSSPVNSNLLDTSIFQSVEVIRGSTGMLQEIGQPSGTVNLVQKRAYNTTGGSVSAEYGSWNKRRVDADVNVALTTDGSVRARTVLVYDDAESFVERSGSLRKVMYGTLTADLRDDLQVSVFASQQSDDLDAMSNGLPYRFITGERVTSGIELNFYPDWATQSTDQENLMGEVRYQINDKWNVVARTHRSEMQDDHLYTDLDFHLERNGDYFLYLRDNRRDYTSERTEFNLNGQFSLFGRDHDLNFTYADTEFEEEYWSYRPVGGAGGNFFAEHAQQPAQAKPEKPAFDYANGALTHSQLESQSLRLALNLNVTDSLNFLVGANYKDIKAEGVSRNVASKRDFSDTNIYFGGVYRFNEQTMVYASYTDISDQPAHYDKNNQLLDSPVGKNKEVGVRYATQDDAFTVDVAYFDISQDNYPVRVAAQDDSGEIYYVGQSGIESKGYEVEVTGHITDQWFASASYADIDVSNPNALIDRTIIIQPKEVFKFSSFYDFEGGLQGLRVGGYLTYAGDRKGFNGLGRGTEYFDVSSNTLLGFSAYYEFSEALSAKFNIHNLLDKQYDAKIAFLTVRPGDPRNYSLQLTYSF</sequence>
<evidence type="ECO:0000256" key="11">
    <source>
        <dbReference type="ARBA" id="ARBA00023136"/>
    </source>
</evidence>
<accession>A0A162CHL3</accession>
<evidence type="ECO:0008006" key="22">
    <source>
        <dbReference type="Google" id="ProtNLM"/>
    </source>
</evidence>
<dbReference type="SUPFAM" id="SSF56935">
    <property type="entry name" value="Porins"/>
    <property type="match status" value="1"/>
</dbReference>
<evidence type="ECO:0000256" key="1">
    <source>
        <dbReference type="ARBA" id="ARBA00004571"/>
    </source>
</evidence>
<comment type="subcellular location">
    <subcellularLocation>
        <location evidence="1 14">Cell outer membrane</location>
        <topology evidence="1 14">Multi-pass membrane protein</topology>
    </subcellularLocation>
</comment>
<feature type="short sequence motif" description="TonB C-terminal box" evidence="15">
    <location>
        <begin position="684"/>
        <end position="701"/>
    </location>
</feature>
<name>A0A162CHL3_9GAMM</name>
<evidence type="ECO:0000256" key="3">
    <source>
        <dbReference type="ARBA" id="ARBA00022448"/>
    </source>
</evidence>
<dbReference type="PANTHER" id="PTHR32552:SF74">
    <property type="entry name" value="HYDROXAMATE SIDEROPHORE RECEPTOR FHUE"/>
    <property type="match status" value="1"/>
</dbReference>
<keyword evidence="3 14" id="KW-0813">Transport</keyword>
<evidence type="ECO:0000256" key="16">
    <source>
        <dbReference type="RuleBase" id="RU003357"/>
    </source>
</evidence>
<dbReference type="InterPro" id="IPR012910">
    <property type="entry name" value="Plug_dom"/>
</dbReference>
<evidence type="ECO:0000256" key="8">
    <source>
        <dbReference type="ARBA" id="ARBA00023004"/>
    </source>
</evidence>
<keyword evidence="7 17" id="KW-0732">Signal</keyword>